<comment type="caution">
    <text evidence="1">The sequence shown here is derived from an EMBL/GenBank/DDBJ whole genome shotgun (WGS) entry which is preliminary data.</text>
</comment>
<sequence>DKLAGASEGRQGGRTGRSAFHENPLEESHALVTPAVSAIHPASGGLIRAKHASKSRQDKTPGTTDTGSPESKGEFCQRLPPVSYSSSDDEDFFDAREERDTLPTQTPEAESQMQETGKPAASKTDGTHSPGGNAYSLYDAAYDEETEDECNIVDHQDPRDRMVEVVRWYLSAFHAGRKTSVAKKPYNPILGEIFRCYWRIGDKPGVPVPDGPVPWATSNDLSFIAEQVSHHPPVSAFYAEHVAKGIACCGYIWTKSKFLGMSIGVHNVGQGCIMFLRHDEEYTVTFPSGYGRSIFTVPWIELGGTVDINCQKTGYSCTIQFHTKPIIGGRRHQLTAEIFPPNDRRPFLTVTGEWNGVMTVKKPGGPIEKQEPYESRRMWKEVTLALKNKDVNMATEGKSLLEEKQRSEARERKENNVTWQNRPGAALPTTPKRFFKKHKRGRADGSIPEIHPDQACNGGQLVEVSQGILFGPAYQRNAKPPATGKDPSRCSWTLVANRPGKVISLQKSFFYLGQDCITSSLSVYDGNSTSAPLLAKLCGADTPSKLVSSSGALHLELEYLGLGPGEGFNFYFEHVFQKVDCPPDLVSCRNERLCVSQGQLCDGKDDCGDGTDEQDCPAGFSGRDDHECGVAPADLPGTDRITGGRQASLESWPWIAQLRLRNQEPFGFRCAATLFADRWLLSAAHCFKDYPKPESWTASLGRHGTVLQDDEAVVRYVRRIVPYPDYHGYEPWNHTTPWLWRKEHDLALLELNAPVSWTSVVHPVCLPDEADYWPETGSPCKAAGWGATQNAAESPHLLREVTVPVVAKDRCRRWFAPKDMQLGDNMLCAGYEKGGRDACSGDSGGPLTLRNGTRWTLVGVISTGLACAKPRKPGIYTAVAPYLPWIRSYVAEPAAEIKRSNPDPKTEKRVVRSKVSFDFRRTVSRTVNGETRTEKPIHLTFQSN</sequence>
<evidence type="ECO:0000313" key="2">
    <source>
        <dbReference type="Proteomes" id="UP000805193"/>
    </source>
</evidence>
<name>A0AC60QIF0_IXOPE</name>
<accession>A0AC60QIF0</accession>
<reference evidence="1 2" key="1">
    <citation type="journal article" date="2020" name="Cell">
        <title>Large-Scale Comparative Analyses of Tick Genomes Elucidate Their Genetic Diversity and Vector Capacities.</title>
        <authorList>
            <consortium name="Tick Genome and Microbiome Consortium (TIGMIC)"/>
            <person name="Jia N."/>
            <person name="Wang J."/>
            <person name="Shi W."/>
            <person name="Du L."/>
            <person name="Sun Y."/>
            <person name="Zhan W."/>
            <person name="Jiang J.F."/>
            <person name="Wang Q."/>
            <person name="Zhang B."/>
            <person name="Ji P."/>
            <person name="Bell-Sakyi L."/>
            <person name="Cui X.M."/>
            <person name="Yuan T.T."/>
            <person name="Jiang B.G."/>
            <person name="Yang W.F."/>
            <person name="Lam T.T."/>
            <person name="Chang Q.C."/>
            <person name="Ding S.J."/>
            <person name="Wang X.J."/>
            <person name="Zhu J.G."/>
            <person name="Ruan X.D."/>
            <person name="Zhao L."/>
            <person name="Wei J.T."/>
            <person name="Ye R.Z."/>
            <person name="Que T.C."/>
            <person name="Du C.H."/>
            <person name="Zhou Y.H."/>
            <person name="Cheng J.X."/>
            <person name="Dai P.F."/>
            <person name="Guo W.B."/>
            <person name="Han X.H."/>
            <person name="Huang E.J."/>
            <person name="Li L.F."/>
            <person name="Wei W."/>
            <person name="Gao Y.C."/>
            <person name="Liu J.Z."/>
            <person name="Shao H.Z."/>
            <person name="Wang X."/>
            <person name="Wang C.C."/>
            <person name="Yang T.C."/>
            <person name="Huo Q.B."/>
            <person name="Li W."/>
            <person name="Chen H.Y."/>
            <person name="Chen S.E."/>
            <person name="Zhou L.G."/>
            <person name="Ni X.B."/>
            <person name="Tian J.H."/>
            <person name="Sheng Y."/>
            <person name="Liu T."/>
            <person name="Pan Y.S."/>
            <person name="Xia L.Y."/>
            <person name="Li J."/>
            <person name="Zhao F."/>
            <person name="Cao W.C."/>
        </authorList>
    </citation>
    <scope>NUCLEOTIDE SEQUENCE [LARGE SCALE GENOMIC DNA]</scope>
    <source>
        <strain evidence="1">Iper-2018</strain>
    </source>
</reference>
<dbReference type="EMBL" id="JABSTQ010009072">
    <property type="protein sequence ID" value="KAG0433279.1"/>
    <property type="molecule type" value="Genomic_DNA"/>
</dbReference>
<protein>
    <submittedName>
        <fullName evidence="1">Uncharacterized protein</fullName>
    </submittedName>
</protein>
<organism evidence="1 2">
    <name type="scientific">Ixodes persulcatus</name>
    <name type="common">Taiga tick</name>
    <dbReference type="NCBI Taxonomy" id="34615"/>
    <lineage>
        <taxon>Eukaryota</taxon>
        <taxon>Metazoa</taxon>
        <taxon>Ecdysozoa</taxon>
        <taxon>Arthropoda</taxon>
        <taxon>Chelicerata</taxon>
        <taxon>Arachnida</taxon>
        <taxon>Acari</taxon>
        <taxon>Parasitiformes</taxon>
        <taxon>Ixodida</taxon>
        <taxon>Ixodoidea</taxon>
        <taxon>Ixodidae</taxon>
        <taxon>Ixodinae</taxon>
        <taxon>Ixodes</taxon>
    </lineage>
</organism>
<keyword evidence="2" id="KW-1185">Reference proteome</keyword>
<dbReference type="Proteomes" id="UP000805193">
    <property type="component" value="Unassembled WGS sequence"/>
</dbReference>
<evidence type="ECO:0000313" key="1">
    <source>
        <dbReference type="EMBL" id="KAG0433279.1"/>
    </source>
</evidence>
<feature type="non-terminal residue" evidence="1">
    <location>
        <position position="1"/>
    </location>
</feature>
<gene>
    <name evidence="1" type="ORF">HPB47_020054</name>
</gene>
<proteinExistence type="predicted"/>